<dbReference type="KEGG" id="trc:DYE49_00030"/>
<dbReference type="EMBL" id="CP031517">
    <property type="protein sequence ID" value="QOS38927.1"/>
    <property type="molecule type" value="Genomic_DNA"/>
</dbReference>
<keyword evidence="1" id="KW-0472">Membrane</keyword>
<protein>
    <submittedName>
        <fullName evidence="2">Uncharacterized protein</fullName>
    </submittedName>
</protein>
<gene>
    <name evidence="2" type="ORF">DYE49_00030</name>
</gene>
<accession>A0A7M1XI34</accession>
<name>A0A7M1XI34_9SPIR</name>
<feature type="transmembrane region" description="Helical" evidence="1">
    <location>
        <begin position="12"/>
        <end position="35"/>
    </location>
</feature>
<reference evidence="2 3" key="1">
    <citation type="submission" date="2018-08" db="EMBL/GenBank/DDBJ databases">
        <title>The first complete genome of Treponema rectale (CHPAT), a commensal spirochete of the bovine rectum.</title>
        <authorList>
            <person name="Staton G.J."/>
            <person name="Clegg S.R."/>
            <person name="Carter S.D."/>
            <person name="Radford A.D."/>
            <person name="Darby A."/>
            <person name="Hall N."/>
            <person name="Birtles R.J."/>
            <person name="Evans N.J."/>
        </authorList>
    </citation>
    <scope>NUCLEOTIDE SEQUENCE [LARGE SCALE GENOMIC DNA]</scope>
    <source>
        <strain evidence="2 3">CHPA</strain>
    </source>
</reference>
<evidence type="ECO:0000313" key="2">
    <source>
        <dbReference type="EMBL" id="QOS38927.1"/>
    </source>
</evidence>
<evidence type="ECO:0000313" key="3">
    <source>
        <dbReference type="Proteomes" id="UP000593591"/>
    </source>
</evidence>
<dbReference type="Proteomes" id="UP000593591">
    <property type="component" value="Chromosome"/>
</dbReference>
<sequence>MKKAGNKNLKLIAFTGMTIFSLFSVFMGTIAWFAMNRVVNSNGADINVEHILPIFSQVQVYTQGQNTANGKTTTTPYCFYNTIDGASTMPTAAYSYQFLDKTSTGTMPELGTFDTMQAEQSLLYLFEVDEHTDANSSFSIKAKTDTTKEQSLLYTTSEMVDDIVTTTVVNKLHPTDVNDQQINTQQSSIVRYYMFTLSEEPDDISDFDYSSSYSSMTSKQFVDVSSNILSFDYSSEIELYHKNEQDNMPKYVGMILTYNKEAFEAVYTLNLGNYAIEREDNVLISCDWYLEIG</sequence>
<evidence type="ECO:0000256" key="1">
    <source>
        <dbReference type="SAM" id="Phobius"/>
    </source>
</evidence>
<keyword evidence="1" id="KW-1133">Transmembrane helix</keyword>
<dbReference type="AlphaFoldDB" id="A0A7M1XI34"/>
<proteinExistence type="predicted"/>
<keyword evidence="1" id="KW-0812">Transmembrane</keyword>
<organism evidence="2 3">
    <name type="scientific">Treponema rectale</name>
    <dbReference type="NCBI Taxonomy" id="744512"/>
    <lineage>
        <taxon>Bacteria</taxon>
        <taxon>Pseudomonadati</taxon>
        <taxon>Spirochaetota</taxon>
        <taxon>Spirochaetia</taxon>
        <taxon>Spirochaetales</taxon>
        <taxon>Treponemataceae</taxon>
        <taxon>Treponema</taxon>
    </lineage>
</organism>